<evidence type="ECO:0000313" key="1">
    <source>
        <dbReference type="EMBL" id="KAF7831620.1"/>
    </source>
</evidence>
<dbReference type="AlphaFoldDB" id="A0A834WPV4"/>
<proteinExistence type="predicted"/>
<name>A0A834WPV4_9FABA</name>
<sequence length="48" mass="5291">MVLLRESCYSKGKVREVTGYAKSPWTVIVKENVLICSTSDKSTVGVDL</sequence>
<gene>
    <name evidence="1" type="ORF">G2W53_013953</name>
</gene>
<dbReference type="EMBL" id="JAAIUW010000005">
    <property type="protein sequence ID" value="KAF7831620.1"/>
    <property type="molecule type" value="Genomic_DNA"/>
</dbReference>
<keyword evidence="2" id="KW-1185">Reference proteome</keyword>
<protein>
    <submittedName>
        <fullName evidence="1">Uncharacterized protein</fullName>
    </submittedName>
</protein>
<evidence type="ECO:0000313" key="2">
    <source>
        <dbReference type="Proteomes" id="UP000634136"/>
    </source>
</evidence>
<reference evidence="1" key="1">
    <citation type="submission" date="2020-09" db="EMBL/GenBank/DDBJ databases">
        <title>Genome-Enabled Discovery of Anthraquinone Biosynthesis in Senna tora.</title>
        <authorList>
            <person name="Kang S.-H."/>
            <person name="Pandey R.P."/>
            <person name="Lee C.-M."/>
            <person name="Sim J.-S."/>
            <person name="Jeong J.-T."/>
            <person name="Choi B.-S."/>
            <person name="Jung M."/>
            <person name="Ginzburg D."/>
            <person name="Zhao K."/>
            <person name="Won S.Y."/>
            <person name="Oh T.-J."/>
            <person name="Yu Y."/>
            <person name="Kim N.-H."/>
            <person name="Lee O.R."/>
            <person name="Lee T.-H."/>
            <person name="Bashyal P."/>
            <person name="Kim T.-S."/>
            <person name="Lee W.-H."/>
            <person name="Kawkins C."/>
            <person name="Kim C.-K."/>
            <person name="Kim J.S."/>
            <person name="Ahn B.O."/>
            <person name="Rhee S.Y."/>
            <person name="Sohng J.K."/>
        </authorList>
    </citation>
    <scope>NUCLEOTIDE SEQUENCE</scope>
    <source>
        <tissue evidence="1">Leaf</tissue>
    </source>
</reference>
<organism evidence="1 2">
    <name type="scientific">Senna tora</name>
    <dbReference type="NCBI Taxonomy" id="362788"/>
    <lineage>
        <taxon>Eukaryota</taxon>
        <taxon>Viridiplantae</taxon>
        <taxon>Streptophyta</taxon>
        <taxon>Embryophyta</taxon>
        <taxon>Tracheophyta</taxon>
        <taxon>Spermatophyta</taxon>
        <taxon>Magnoliopsida</taxon>
        <taxon>eudicotyledons</taxon>
        <taxon>Gunneridae</taxon>
        <taxon>Pentapetalae</taxon>
        <taxon>rosids</taxon>
        <taxon>fabids</taxon>
        <taxon>Fabales</taxon>
        <taxon>Fabaceae</taxon>
        <taxon>Caesalpinioideae</taxon>
        <taxon>Cassia clade</taxon>
        <taxon>Senna</taxon>
    </lineage>
</organism>
<dbReference type="Proteomes" id="UP000634136">
    <property type="component" value="Unassembled WGS sequence"/>
</dbReference>
<comment type="caution">
    <text evidence="1">The sequence shown here is derived from an EMBL/GenBank/DDBJ whole genome shotgun (WGS) entry which is preliminary data.</text>
</comment>
<accession>A0A834WPV4</accession>